<dbReference type="KEGG" id="htq:FRZ44_27180"/>
<dbReference type="RefSeq" id="WP_151177684.1">
    <property type="nucleotide sequence ID" value="NZ_CP042906.1"/>
</dbReference>
<dbReference type="InterPro" id="IPR029063">
    <property type="entry name" value="SAM-dependent_MTases_sf"/>
</dbReference>
<dbReference type="InterPro" id="IPR000682">
    <property type="entry name" value="PCMT"/>
</dbReference>
<sequence>MDYSALRRRMVESQLRTNKITDDAVLDAMGEVPRELFVPRALKSIAYLDEDLQIAPGRYLMEPMVLGRLLHLAEVKASDQAMVIGCGNGYSAAVLARIANSVVAVESDAALAQKAQELLVDLGASNVNLARAPLTAGYPAKAPYDVILFDGAVQQIPDSIVGQLAVGGRLVAVLQADGPGRAILATRTEAGLSQRVVFDCSVPSLPGFAKAPSFVF</sequence>
<dbReference type="PANTHER" id="PTHR11579">
    <property type="entry name" value="PROTEIN-L-ISOASPARTATE O-METHYLTRANSFERASE"/>
    <property type="match status" value="1"/>
</dbReference>
<evidence type="ECO:0000256" key="1">
    <source>
        <dbReference type="ARBA" id="ARBA00005369"/>
    </source>
</evidence>
<dbReference type="Gene3D" id="3.40.50.150">
    <property type="entry name" value="Vaccinia Virus protein VP39"/>
    <property type="match status" value="1"/>
</dbReference>
<gene>
    <name evidence="4" type="ORF">FRZ44_27180</name>
</gene>
<reference evidence="4 5" key="1">
    <citation type="submission" date="2019-08" db="EMBL/GenBank/DDBJ databases">
        <title>Hyperibacter terrae gen. nov., sp. nov. and Hyperibacter viscosus sp. nov., two new members in the family Rhodospirillaceae isolated from the rhizosphere of Hypericum perforatum.</title>
        <authorList>
            <person name="Noviana Z."/>
        </authorList>
    </citation>
    <scope>NUCLEOTIDE SEQUENCE [LARGE SCALE GENOMIC DNA]</scope>
    <source>
        <strain evidence="4 5">R5913</strain>
    </source>
</reference>
<dbReference type="PANTHER" id="PTHR11579:SF18">
    <property type="entry name" value="PROTEIN-L-ISOASPARTATE O-METHYLTRANSFERASE"/>
    <property type="match status" value="1"/>
</dbReference>
<dbReference type="GO" id="GO:0032259">
    <property type="term" value="P:methylation"/>
    <property type="evidence" value="ECO:0007669"/>
    <property type="project" value="UniProtKB-KW"/>
</dbReference>
<comment type="similarity">
    <text evidence="1">Belongs to the methyltransferase superfamily. L-isoaspartyl/D-aspartyl protein methyltransferase family.</text>
</comment>
<proteinExistence type="inferred from homology"/>
<dbReference type="GO" id="GO:0004719">
    <property type="term" value="F:protein-L-isoaspartate (D-aspartate) O-methyltransferase activity"/>
    <property type="evidence" value="ECO:0007669"/>
    <property type="project" value="InterPro"/>
</dbReference>
<evidence type="ECO:0000256" key="2">
    <source>
        <dbReference type="ARBA" id="ARBA00013346"/>
    </source>
</evidence>
<dbReference type="EMBL" id="CP042906">
    <property type="protein sequence ID" value="QEX17418.1"/>
    <property type="molecule type" value="Genomic_DNA"/>
</dbReference>
<dbReference type="SUPFAM" id="SSF53335">
    <property type="entry name" value="S-adenosyl-L-methionine-dependent methyltransferases"/>
    <property type="match status" value="1"/>
</dbReference>
<keyword evidence="4" id="KW-0808">Transferase</keyword>
<dbReference type="AlphaFoldDB" id="A0A5J6MIX3"/>
<evidence type="ECO:0000313" key="4">
    <source>
        <dbReference type="EMBL" id="QEX17418.1"/>
    </source>
</evidence>
<dbReference type="CDD" id="cd02440">
    <property type="entry name" value="AdoMet_MTases"/>
    <property type="match status" value="1"/>
</dbReference>
<organism evidence="4 5">
    <name type="scientific">Hypericibacter terrae</name>
    <dbReference type="NCBI Taxonomy" id="2602015"/>
    <lineage>
        <taxon>Bacteria</taxon>
        <taxon>Pseudomonadati</taxon>
        <taxon>Pseudomonadota</taxon>
        <taxon>Alphaproteobacteria</taxon>
        <taxon>Rhodospirillales</taxon>
        <taxon>Dongiaceae</taxon>
        <taxon>Hypericibacter</taxon>
    </lineage>
</organism>
<protein>
    <recommendedName>
        <fullName evidence="2">Protein-L-isoaspartate O-methyltransferase</fullName>
    </recommendedName>
    <alternativeName>
        <fullName evidence="3">Protein L-isoaspartyl methyltransferase</fullName>
    </alternativeName>
</protein>
<dbReference type="Pfam" id="PF01135">
    <property type="entry name" value="PCMT"/>
    <property type="match status" value="1"/>
</dbReference>
<keyword evidence="5" id="KW-1185">Reference proteome</keyword>
<name>A0A5J6MIX3_9PROT</name>
<dbReference type="GO" id="GO:0005737">
    <property type="term" value="C:cytoplasm"/>
    <property type="evidence" value="ECO:0007669"/>
    <property type="project" value="TreeGrafter"/>
</dbReference>
<keyword evidence="4" id="KW-0489">Methyltransferase</keyword>
<evidence type="ECO:0000256" key="3">
    <source>
        <dbReference type="ARBA" id="ARBA00030757"/>
    </source>
</evidence>
<dbReference type="Proteomes" id="UP000326202">
    <property type="component" value="Chromosome"/>
</dbReference>
<accession>A0A5J6MIX3</accession>
<dbReference type="OrthoDB" id="9798496at2"/>
<evidence type="ECO:0000313" key="5">
    <source>
        <dbReference type="Proteomes" id="UP000326202"/>
    </source>
</evidence>